<gene>
    <name evidence="4" type="primary">orf403</name>
    <name evidence="4" type="ORF">TampPt_p043</name>
</gene>
<dbReference type="RefSeq" id="YP_009159195.1">
    <property type="nucleotide sequence ID" value="NC_027589.1"/>
</dbReference>
<dbReference type="Pfam" id="PF04278">
    <property type="entry name" value="Tic22"/>
    <property type="match status" value="1"/>
</dbReference>
<evidence type="ECO:0000256" key="2">
    <source>
        <dbReference type="ARBA" id="ARBA00022528"/>
    </source>
</evidence>
<proteinExistence type="predicted"/>
<dbReference type="PANTHER" id="PTHR33926:SF4">
    <property type="entry name" value="PROTEIN TIC 22, CHLOROPLASTIC"/>
    <property type="match status" value="1"/>
</dbReference>
<keyword evidence="2" id="KW-0150">Chloroplast</keyword>
<evidence type="ECO:0000256" key="3">
    <source>
        <dbReference type="ARBA" id="ARBA00022640"/>
    </source>
</evidence>
<protein>
    <submittedName>
        <fullName evidence="4">Uncharacterized protein</fullName>
    </submittedName>
</protein>
<keyword evidence="3 4" id="KW-0934">Plastid</keyword>
<dbReference type="GO" id="GO:0015031">
    <property type="term" value="P:protein transport"/>
    <property type="evidence" value="ECO:0007669"/>
    <property type="project" value="InterPro"/>
</dbReference>
<evidence type="ECO:0000313" key="4">
    <source>
        <dbReference type="EMBL" id="AKP94613.1"/>
    </source>
</evidence>
<name>A0A0H4SP28_9CRYP</name>
<dbReference type="InterPro" id="IPR007378">
    <property type="entry name" value="Tic22-like"/>
</dbReference>
<reference evidence="4" key="1">
    <citation type="journal article" date="2015" name="PLoS ONE">
        <title>The Plastid Genome of the Cryptomonad Teleaulax amphioxeia.</title>
        <authorList>
            <person name="Kim J.I."/>
            <person name="Yoon H.S."/>
            <person name="Yi G."/>
            <person name="Kim H.S."/>
            <person name="Yih W."/>
            <person name="Shin W."/>
        </authorList>
    </citation>
    <scope>NUCLEOTIDE SEQUENCE</scope>
    <source>
        <strain evidence="4">HACCP-CR01</strain>
    </source>
</reference>
<accession>A0A0H4SP28</accession>
<dbReference type="EMBL" id="KP899713">
    <property type="protein sequence ID" value="AKP94613.1"/>
    <property type="molecule type" value="Genomic_DNA"/>
</dbReference>
<dbReference type="AlphaFoldDB" id="A0A0H4SP28"/>
<organism evidence="4">
    <name type="scientific">Teleaulax amphioxeia</name>
    <dbReference type="NCBI Taxonomy" id="77931"/>
    <lineage>
        <taxon>Eukaryota</taxon>
        <taxon>Cryptophyceae</taxon>
        <taxon>Pyrenomonadales</taxon>
        <taxon>Geminigeraceae</taxon>
        <taxon>Teleaulax</taxon>
    </lineage>
</organism>
<dbReference type="GO" id="GO:0009507">
    <property type="term" value="C:chloroplast"/>
    <property type="evidence" value="ECO:0007669"/>
    <property type="project" value="UniProtKB-SubCell"/>
</dbReference>
<geneLocation type="plastid" evidence="4"/>
<dbReference type="Gene3D" id="3.40.1350.100">
    <property type="match status" value="1"/>
</dbReference>
<comment type="subcellular location">
    <subcellularLocation>
        <location evidence="1">Plastid</location>
        <location evidence="1">Chloroplast</location>
    </subcellularLocation>
</comment>
<evidence type="ECO:0000256" key="1">
    <source>
        <dbReference type="ARBA" id="ARBA00004229"/>
    </source>
</evidence>
<dbReference type="PANTHER" id="PTHR33926">
    <property type="entry name" value="PROTEIN TIC 22, CHLOROPLASTIC"/>
    <property type="match status" value="1"/>
</dbReference>
<sequence>MDYILDYLNDLSNNQKTSYIFSSFQNIQVQDPLSKLINWLNTERGAGIKIKSEEDILVEDFLYKNKSQIIQLNLDDKKNIPKEKTSLLSTNRRNPSFPTGQQKAILTELKKVPIYTVVNGNSEIILASPRQEISQSSVQWLYNQYYNWFIWKEDEGPVTVGLFFSNKEDAESYLHEVCLKDPRGAQNLGLSVKSTGLDTFYYLNRTSSPRTQVRMISNLEELDLLLSANIKKNLSFVNPKQKYGQNWFKGTPIYIIRTDDINSKKDTITKKLVFFSRQDVEKALEAFKKTDTKLNIKEPTVEIYNLENFLLDLEKSPNNLIQKVKFFPPYSSYQSSSRNIEDVKIESSENKKIKKILNEKVKSVQRFCKGVIWLVTSDTLPSEENSW</sequence>
<dbReference type="GeneID" id="25077735"/>